<dbReference type="Gene3D" id="3.40.50.300">
    <property type="entry name" value="P-loop containing nucleotide triphosphate hydrolases"/>
    <property type="match status" value="1"/>
</dbReference>
<dbReference type="Proteomes" id="UP001200741">
    <property type="component" value="Unassembled WGS sequence"/>
</dbReference>
<evidence type="ECO:0000259" key="1">
    <source>
        <dbReference type="Pfam" id="PF13401"/>
    </source>
</evidence>
<reference evidence="2 3" key="1">
    <citation type="submission" date="2021-12" db="EMBL/GenBank/DDBJ databases">
        <title>Genome seq of P8.</title>
        <authorList>
            <person name="Seo T."/>
        </authorList>
    </citation>
    <scope>NUCLEOTIDE SEQUENCE [LARGE SCALE GENOMIC DNA]</scope>
    <source>
        <strain evidence="2 3">P8</strain>
    </source>
</reference>
<proteinExistence type="predicted"/>
<keyword evidence="3" id="KW-1185">Reference proteome</keyword>
<protein>
    <submittedName>
        <fullName evidence="2">AAA family ATPase</fullName>
    </submittedName>
</protein>
<organism evidence="2 3">
    <name type="scientific">Pelomonas cellulosilytica</name>
    <dbReference type="NCBI Taxonomy" id="2906762"/>
    <lineage>
        <taxon>Bacteria</taxon>
        <taxon>Pseudomonadati</taxon>
        <taxon>Pseudomonadota</taxon>
        <taxon>Betaproteobacteria</taxon>
        <taxon>Burkholderiales</taxon>
        <taxon>Sphaerotilaceae</taxon>
        <taxon>Roseateles</taxon>
    </lineage>
</organism>
<comment type="caution">
    <text evidence="2">The sequence shown here is derived from an EMBL/GenBank/DDBJ whole genome shotgun (WGS) entry which is preliminary data.</text>
</comment>
<dbReference type="SUPFAM" id="SSF52540">
    <property type="entry name" value="P-loop containing nucleoside triphosphate hydrolases"/>
    <property type="match status" value="1"/>
</dbReference>
<evidence type="ECO:0000313" key="2">
    <source>
        <dbReference type="EMBL" id="MCE4553799.1"/>
    </source>
</evidence>
<dbReference type="Pfam" id="PF13401">
    <property type="entry name" value="AAA_22"/>
    <property type="match status" value="1"/>
</dbReference>
<dbReference type="InterPro" id="IPR049945">
    <property type="entry name" value="AAA_22"/>
</dbReference>
<dbReference type="PROSITE" id="PS00039">
    <property type="entry name" value="DEAD_ATP_HELICASE"/>
    <property type="match status" value="1"/>
</dbReference>
<dbReference type="EMBL" id="JAJTWU010000002">
    <property type="protein sequence ID" value="MCE4553799.1"/>
    <property type="molecule type" value="Genomic_DNA"/>
</dbReference>
<accession>A0ABS8XT02</accession>
<evidence type="ECO:0000313" key="3">
    <source>
        <dbReference type="Proteomes" id="UP001200741"/>
    </source>
</evidence>
<name>A0ABS8XT02_9BURK</name>
<feature type="domain" description="ORC1/DEAH AAA+ ATPase" evidence="1">
    <location>
        <begin position="1364"/>
        <end position="1508"/>
    </location>
</feature>
<dbReference type="InterPro" id="IPR027417">
    <property type="entry name" value="P-loop_NTPase"/>
</dbReference>
<gene>
    <name evidence="2" type="ORF">LXT13_04970</name>
</gene>
<dbReference type="InterPro" id="IPR000629">
    <property type="entry name" value="RNA-helicase_DEAD-box_CS"/>
</dbReference>
<dbReference type="RefSeq" id="WP_233370511.1">
    <property type="nucleotide sequence ID" value="NZ_JAJTWU010000002.1"/>
</dbReference>
<sequence length="2039" mass="227797">MQVDENLYLHQPISGLPESLLRREGRETAILALMRRHTGLNRDRRRDMQKSAYRPGPLADLARSDVEVPPRYTNAEEQFRSFWSVVPKLRSGLGPWMRSPAYATALAVPLLKDYAPDWLNLKLDEVALALACPEWQRIRDRLQSHAAFDTNADSLGIFMLWPRVVEDLDRWAELEAERRTKAGRAAYALSLIGWSRWFVDEALKRCAQLSPELGALVQSADAVGCHEQQGVALAAIAQCDEVEIRTWEATDAAMGESDWADLLARLDVVAAELRQNPTQQAVSDLAALAEEFGEFGASLPQRERPAAERFEALRRDLMIYLRALGARAGFDWLNEELIAQIDARWQLALAVQHEPDAIDELAADAQGAIARTEQAADLYERATAEVADRRIAVQAAEQAGQESKGFGAQAAARRRQTVAQQGLSDAISYQQSRYDQLIDGASPFSEPFDYSADYAARLNESNQSTESLDDRIPAAHEDGDEAVVFPHDPPQPSAPNQELPEVVPQLVEAEGSAEQAAAVFAQAEPHAEALTPPPDEQTATTPSAVEDTTSQRIAAYPYSEVAGDRCRPIWASMVAGQPALAYQAARWIELGYAGTKVPPPDLLAATALAEELMLPDGQVQAALGARFEQFVPEDYAADTPPSWHAAVNLLLAAATLRPMVLAPSTSAATVSAYLHQDGHYPALYALVQRLRELSSKLVGFRVDPTVLRQARGEAAIRADLQALQHTADDWLRVQAQAYTIKFSAATAVWKRWIRPGGEIEALVAPVVHNRIADAQRVRERLAVLSDSDQVARLIHITDRKLNERRRGEDIHAGALEHLLRLVDEALKLPRQWLAQVELLGRHGDQLRDRLEAVHAALRDKQSAVEQELLRTPEHDPWGLVAGGQQQALRAVRGLLDLFDSASPLADSEPTPSEILGRPLLCLADLPISEDWKVDVQAADGLAMIDLQTREPVPAEQILQIRLARGDLLGVEMMVEAELVRPDSVQLRAERERWKQTVRGNIADCRRSVEVGLAYGYLPEADRSQFESQLARWEAQLDDMRRFDFVMAQIREIRDRVTDARAAQAQDVRSALHSIAHTESMRASVGEVEQALNEGDIATARELVHWIQQGKPAPTDLDEEVLEGFDHFFPGSMQAIEAWLDDHRRDTVEQAIKQGQAIPGMDAERVDSAQRAQAAKMYSSWSDMKTRQIGDRDRLELLLTGIGFTVRNLQQAERVSGREVWTLDAAPIEDRHVCPLPMYGSSAGGRYRVICVWGRPTEDELLQWVGDLAVNRPALLLYFGRMSERKWRDLGRMTKTKRRSLMLLDETLLVYLFTATGSRLRAWFDVAMPFSYSLPYDASAGLVPAEMFYGRGLELEAVRGLNGRCFIYGGRQLGKTALLKRAEQSFHSPTRGHYARWIDLRAEGIGVSLAAGEIWVTLHDKLKELQVLDAKSSAPIPGKKHAADLVVRAIRDFLSANADRRVLLLLDEADRFFEQDGRNDFEETRKLKQLMDDTQRRFKVVFAGLHNVLRMTERPNHPLAHFGEPIEIGPLHAEDEVKEAADLIRKPMAAAGFVFESKSLVIRILAQTNYYPSLIQLYCSQLLRNMLNQVAGRQRLQGPRYAVTDSDIEQVYSSDALRDEIRAKFRLTLQLDPRYEVLAYAMALDLLRDRYSQSDGMHWQTIHQAGALHWWPQGFRDTGELDFQVLLDEMVGLGVLRSPSVGRYVLRNPNVLLLLGTEEEIVTVLNREREPAVEFESATFRPPLRQAPTKPARNVFTYQQLSRLLLRENHVTVVAGTQAAGIADVVPSLTDYLGSDTAPVALMACSDRQSFGNALQSALSERPKDQVSVFVIPETTPWTELWLQEATSRLKTLRSENKFASLVFVAEPATLWRLLCDGQGAEGGGSPWMSLLQWNDGFLRHWLEERQLQLESEERRGLVDATGLWPALITELAGDCTDLRTLRERLETGGRWLASSEAERTEFQEKFGWDVKEPTAVIDVLAQLTEPVEASELAAVAEISPDKVHASLRWGELLGLTRREGAGFWTVDRVAARILLGADR</sequence>